<reference evidence="2" key="1">
    <citation type="submission" date="2021-05" db="EMBL/GenBank/DDBJ databases">
        <authorList>
            <person name="Arsene-Ploetze F."/>
        </authorList>
    </citation>
    <scope>NUCLEOTIDE SEQUENCE</scope>
    <source>
        <strain evidence="2">DSM 42138</strain>
    </source>
</reference>
<comment type="caution">
    <text evidence="2">The sequence shown here is derived from an EMBL/GenBank/DDBJ whole genome shotgun (WGS) entry which is preliminary data.</text>
</comment>
<sequence>MLADREAVNGPEHHGTVATRNGLAKWQREAAAAASDTDGETAADDW</sequence>
<keyword evidence="3" id="KW-1185">Reference proteome</keyword>
<accession>A0A9W4GUN1</accession>
<gene>
    <name evidence="2" type="ORF">SCOCK_70023</name>
</gene>
<dbReference type="AlphaFoldDB" id="A0A9W4GUN1"/>
<evidence type="ECO:0000256" key="1">
    <source>
        <dbReference type="SAM" id="MobiDB-lite"/>
    </source>
</evidence>
<feature type="compositionally biased region" description="Acidic residues" evidence="1">
    <location>
        <begin position="37"/>
        <end position="46"/>
    </location>
</feature>
<dbReference type="Proteomes" id="UP001152519">
    <property type="component" value="Unassembled WGS sequence"/>
</dbReference>
<evidence type="ECO:0000313" key="3">
    <source>
        <dbReference type="Proteomes" id="UP001152519"/>
    </source>
</evidence>
<protein>
    <submittedName>
        <fullName evidence="2">Uncharacterized protein</fullName>
    </submittedName>
</protein>
<proteinExistence type="predicted"/>
<dbReference type="EMBL" id="CAJSLV010000103">
    <property type="protein sequence ID" value="CAG6398339.1"/>
    <property type="molecule type" value="Genomic_DNA"/>
</dbReference>
<evidence type="ECO:0000313" key="2">
    <source>
        <dbReference type="EMBL" id="CAG6398339.1"/>
    </source>
</evidence>
<organism evidence="2 3">
    <name type="scientific">Actinacidiphila cocklensis</name>
    <dbReference type="NCBI Taxonomy" id="887465"/>
    <lineage>
        <taxon>Bacteria</taxon>
        <taxon>Bacillati</taxon>
        <taxon>Actinomycetota</taxon>
        <taxon>Actinomycetes</taxon>
        <taxon>Kitasatosporales</taxon>
        <taxon>Streptomycetaceae</taxon>
        <taxon>Actinacidiphila</taxon>
    </lineage>
</organism>
<feature type="compositionally biased region" description="Basic and acidic residues" evidence="1">
    <location>
        <begin position="1"/>
        <end position="15"/>
    </location>
</feature>
<name>A0A9W4GUN1_9ACTN</name>
<feature type="region of interest" description="Disordered" evidence="1">
    <location>
        <begin position="1"/>
        <end position="46"/>
    </location>
</feature>